<gene>
    <name evidence="1" type="ORF">EDX97_10765</name>
</gene>
<protein>
    <recommendedName>
        <fullName evidence="3">PRD domain-containing protein</fullName>
    </recommendedName>
</protein>
<dbReference type="RefSeq" id="WP_128521144.1">
    <property type="nucleotide sequence ID" value="NZ_CAUWBR010000018.1"/>
</dbReference>
<proteinExistence type="predicted"/>
<dbReference type="GO" id="GO:0009401">
    <property type="term" value="P:phosphoenolpyruvate-dependent sugar phosphotransferase system"/>
    <property type="evidence" value="ECO:0007669"/>
    <property type="project" value="InterPro"/>
</dbReference>
<dbReference type="GO" id="GO:0016020">
    <property type="term" value="C:membrane"/>
    <property type="evidence" value="ECO:0007669"/>
    <property type="project" value="InterPro"/>
</dbReference>
<keyword evidence="2" id="KW-1185">Reference proteome</keyword>
<dbReference type="InterPro" id="IPR036662">
    <property type="entry name" value="PTS_EIIA_man-typ_sf"/>
</dbReference>
<sequence>MDKSTRQEQIKKVVEKYTTTHIEDNTFTFDDCSAYSIALDLSIDRSNVSRILNKLFTLNQLIKIEGRPTLYISREVVLKYYPSIKLPKIILKTDSITNYIHTSNVVNSNQLSQIVGMENDGSLYFAIQRLAPYFFLPPSKNVTVLEIVGEKGTGKKFIVQSLFAIAHQQNIFKQAQSIYFCSAHYLKNDKNSIINQMQVEDFPIIYIDDINENTIDYITTFIHDISLKYKNHKLNQPLIFLAVYPSVILDTSNLIIPTKVKIPNLKERPKKEILLLFLSLIIQFAKETNHALILHTDQVGKFIDYDYNLNCQELYQETYKFLAKNLYYSENNGETIDLNSQHLSHHFRPINNYSDSAKKLIANLPEMIDINPHTSIQSFQDTYFSKSDQLYLSESIDQDFDVFEMFIKCTSSLNHFQFDSFDNIFEEKLKDSPLAKDPNILKLTCQILQEFVDNRISILKYKVNNKLKISRSTQNMFNIVQYYVQMKNHFRIMETEKFLLQSIIEQGLEIVNDTKVPSLIICHHNNTSENYADKFNEYSHSHRFYSIDYNEQWESRPLKDFRNHIAHLIEMISRGKGMTLFVDSYPLTLLDSQLVLKLKIQLFSFSAVSAFALYTASQITNYDTFFSSRGYLMNQNKINSYLLKSTLNQKKDRDTDLTFFGSLFPSIDITKTNEIFYKCLLFIAQNVQFELNNRIIVDFLFHANCIIDKTINSNRKYTQVETTDEDVSHIIKQSLSIQPKLSGLEFTDTEINILYNSIYENIPNNQQ</sequence>
<dbReference type="AlphaFoldDB" id="A0A3N0HXQ7"/>
<evidence type="ECO:0000313" key="2">
    <source>
        <dbReference type="Proteomes" id="UP000276568"/>
    </source>
</evidence>
<comment type="caution">
    <text evidence="1">The sequence shown here is derived from an EMBL/GenBank/DDBJ whole genome shotgun (WGS) entry which is preliminary data.</text>
</comment>
<dbReference type="Gene3D" id="3.40.50.510">
    <property type="entry name" value="Phosphotransferase system, mannose-type IIA component"/>
    <property type="match status" value="1"/>
</dbReference>
<name>A0A3N0HXQ7_9FIRM</name>
<dbReference type="EMBL" id="RJQC01000004">
    <property type="protein sequence ID" value="RNM29457.1"/>
    <property type="molecule type" value="Genomic_DNA"/>
</dbReference>
<organism evidence="1 2">
    <name type="scientific">Absicoccus porci</name>
    <dbReference type="NCBI Taxonomy" id="2486576"/>
    <lineage>
        <taxon>Bacteria</taxon>
        <taxon>Bacillati</taxon>
        <taxon>Bacillota</taxon>
        <taxon>Erysipelotrichia</taxon>
        <taxon>Erysipelotrichales</taxon>
        <taxon>Erysipelotrichaceae</taxon>
        <taxon>Absicoccus</taxon>
    </lineage>
</organism>
<reference evidence="1 2" key="1">
    <citation type="submission" date="2018-11" db="EMBL/GenBank/DDBJ databases">
        <title>Clostridium sp. nov., a member of the family Erysipelotrichaceae isolated from pig faeces.</title>
        <authorList>
            <person name="Chang Y.-H."/>
        </authorList>
    </citation>
    <scope>NUCLEOTIDE SEQUENCE [LARGE SCALE GENOMIC DNA]</scope>
    <source>
        <strain evidence="1 2">YH-panp20</strain>
    </source>
</reference>
<accession>A0A3N0HXQ7</accession>
<dbReference type="Proteomes" id="UP000276568">
    <property type="component" value="Unassembled WGS sequence"/>
</dbReference>
<evidence type="ECO:0000313" key="1">
    <source>
        <dbReference type="EMBL" id="RNM29457.1"/>
    </source>
</evidence>
<evidence type="ECO:0008006" key="3">
    <source>
        <dbReference type="Google" id="ProtNLM"/>
    </source>
</evidence>
<dbReference type="OrthoDB" id="2058346at2"/>